<keyword evidence="1" id="KW-0472">Membrane</keyword>
<evidence type="ECO:0000313" key="3">
    <source>
        <dbReference type="Proteomes" id="UP000886722"/>
    </source>
</evidence>
<comment type="caution">
    <text evidence="2">The sequence shown here is derived from an EMBL/GenBank/DDBJ whole genome shotgun (WGS) entry which is preliminary data.</text>
</comment>
<gene>
    <name evidence="2" type="ORF">IAD06_05485</name>
</gene>
<dbReference type="InterPro" id="IPR021448">
    <property type="entry name" value="DUF3098"/>
</dbReference>
<keyword evidence="1" id="KW-1133">Transmembrane helix</keyword>
<protein>
    <submittedName>
        <fullName evidence="2">DUF3098 domain-containing protein</fullName>
    </submittedName>
</protein>
<feature type="transmembrane region" description="Helical" evidence="1">
    <location>
        <begin position="20"/>
        <end position="38"/>
    </location>
</feature>
<dbReference type="Proteomes" id="UP000886722">
    <property type="component" value="Unassembled WGS sequence"/>
</dbReference>
<keyword evidence="1" id="KW-0812">Transmembrane</keyword>
<dbReference type="Pfam" id="PF11297">
    <property type="entry name" value="DUF3098"/>
    <property type="match status" value="1"/>
</dbReference>
<proteinExistence type="predicted"/>
<feature type="transmembrane region" description="Helical" evidence="1">
    <location>
        <begin position="58"/>
        <end position="77"/>
    </location>
</feature>
<evidence type="ECO:0000256" key="1">
    <source>
        <dbReference type="SAM" id="Phobius"/>
    </source>
</evidence>
<sequence>MGKKTEKTDPRLFALGRRNLLLIAVAFVVIILGFALMAGAGSTPEHYNPDIFSFRRIVLAPTIAFLGFVFMVFAILYKDPEKISNTDK</sequence>
<name>A0A9D1GEN5_9BACT</name>
<reference evidence="2" key="2">
    <citation type="journal article" date="2021" name="PeerJ">
        <title>Extensive microbial diversity within the chicken gut microbiome revealed by metagenomics and culture.</title>
        <authorList>
            <person name="Gilroy R."/>
            <person name="Ravi A."/>
            <person name="Getino M."/>
            <person name="Pursley I."/>
            <person name="Horton D.L."/>
            <person name="Alikhan N.F."/>
            <person name="Baker D."/>
            <person name="Gharbi K."/>
            <person name="Hall N."/>
            <person name="Watson M."/>
            <person name="Adriaenssens E.M."/>
            <person name="Foster-Nyarko E."/>
            <person name="Jarju S."/>
            <person name="Secka A."/>
            <person name="Antonio M."/>
            <person name="Oren A."/>
            <person name="Chaudhuri R.R."/>
            <person name="La Ragione R."/>
            <person name="Hildebrand F."/>
            <person name="Pallen M.J."/>
        </authorList>
    </citation>
    <scope>NUCLEOTIDE SEQUENCE</scope>
    <source>
        <strain evidence="2">21143</strain>
    </source>
</reference>
<dbReference type="AlphaFoldDB" id="A0A9D1GEN5"/>
<organism evidence="2 3">
    <name type="scientific">Candidatus Caccoplasma intestinavium</name>
    <dbReference type="NCBI Taxonomy" id="2840716"/>
    <lineage>
        <taxon>Bacteria</taxon>
        <taxon>Pseudomonadati</taxon>
        <taxon>Bacteroidota</taxon>
        <taxon>Bacteroidia</taxon>
        <taxon>Bacteroidales</taxon>
        <taxon>Bacteroidaceae</taxon>
        <taxon>Bacteroidaceae incertae sedis</taxon>
        <taxon>Candidatus Caccoplasma</taxon>
    </lineage>
</organism>
<accession>A0A9D1GEN5</accession>
<evidence type="ECO:0000313" key="2">
    <source>
        <dbReference type="EMBL" id="HIT39471.1"/>
    </source>
</evidence>
<reference evidence="2" key="1">
    <citation type="submission" date="2020-10" db="EMBL/GenBank/DDBJ databases">
        <authorList>
            <person name="Gilroy R."/>
        </authorList>
    </citation>
    <scope>NUCLEOTIDE SEQUENCE</scope>
    <source>
        <strain evidence="2">21143</strain>
    </source>
</reference>
<dbReference type="EMBL" id="DVKT01000043">
    <property type="protein sequence ID" value="HIT39471.1"/>
    <property type="molecule type" value="Genomic_DNA"/>
</dbReference>